<dbReference type="Proteomes" id="UP000265566">
    <property type="component" value="Chromosome 1"/>
</dbReference>
<proteinExistence type="predicted"/>
<gene>
    <name evidence="2" type="ORF">MtrunA17_Chr1g0199581</name>
</gene>
<evidence type="ECO:0000313" key="2">
    <source>
        <dbReference type="EMBL" id="RHN81480.1"/>
    </source>
</evidence>
<keyword evidence="1" id="KW-1133">Transmembrane helix</keyword>
<name>A0A396JT38_MEDTR</name>
<evidence type="ECO:0008006" key="4">
    <source>
        <dbReference type="Google" id="ProtNLM"/>
    </source>
</evidence>
<keyword evidence="1" id="KW-0812">Transmembrane</keyword>
<sequence length="94" mass="11403">MHVSKMKWQIRNVYLEWCRFCIRCRNDSNYTFSESTRSHEQNSFLCHVVGVNLVIRGRLKVRNYISIFQHILDFSILFQFVIFRPYMYVISSSV</sequence>
<keyword evidence="1" id="KW-0472">Membrane</keyword>
<dbReference type="EMBL" id="PSQE01000001">
    <property type="protein sequence ID" value="RHN81480.1"/>
    <property type="molecule type" value="Genomic_DNA"/>
</dbReference>
<accession>A0A396JT38</accession>
<comment type="caution">
    <text evidence="2">The sequence shown here is derived from an EMBL/GenBank/DDBJ whole genome shotgun (WGS) entry which is preliminary data.</text>
</comment>
<dbReference type="Gramene" id="rna5529">
    <property type="protein sequence ID" value="RHN81480.1"/>
    <property type="gene ID" value="gene5529"/>
</dbReference>
<protein>
    <recommendedName>
        <fullName evidence="4">Transmembrane protein</fullName>
    </recommendedName>
</protein>
<reference evidence="3" key="1">
    <citation type="journal article" date="2018" name="Nat. Plants">
        <title>Whole-genome landscape of Medicago truncatula symbiotic genes.</title>
        <authorList>
            <person name="Pecrix Y."/>
            <person name="Staton S.E."/>
            <person name="Sallet E."/>
            <person name="Lelandais-Briere C."/>
            <person name="Moreau S."/>
            <person name="Carrere S."/>
            <person name="Blein T."/>
            <person name="Jardinaud M.F."/>
            <person name="Latrasse D."/>
            <person name="Zouine M."/>
            <person name="Zahm M."/>
            <person name="Kreplak J."/>
            <person name="Mayjonade B."/>
            <person name="Satge C."/>
            <person name="Perez M."/>
            <person name="Cauet S."/>
            <person name="Marande W."/>
            <person name="Chantry-Darmon C."/>
            <person name="Lopez-Roques C."/>
            <person name="Bouchez O."/>
            <person name="Berard A."/>
            <person name="Debelle F."/>
            <person name="Munos S."/>
            <person name="Bendahmane A."/>
            <person name="Berges H."/>
            <person name="Niebel A."/>
            <person name="Buitink J."/>
            <person name="Frugier F."/>
            <person name="Benhamed M."/>
            <person name="Crespi M."/>
            <person name="Gouzy J."/>
            <person name="Gamas P."/>
        </authorList>
    </citation>
    <scope>NUCLEOTIDE SEQUENCE [LARGE SCALE GENOMIC DNA]</scope>
    <source>
        <strain evidence="3">cv. Jemalong A17</strain>
    </source>
</reference>
<evidence type="ECO:0000313" key="3">
    <source>
        <dbReference type="Proteomes" id="UP000265566"/>
    </source>
</evidence>
<feature type="transmembrane region" description="Helical" evidence="1">
    <location>
        <begin position="64"/>
        <end position="83"/>
    </location>
</feature>
<dbReference type="AlphaFoldDB" id="A0A396JT38"/>
<evidence type="ECO:0000256" key="1">
    <source>
        <dbReference type="SAM" id="Phobius"/>
    </source>
</evidence>
<organism evidence="2 3">
    <name type="scientific">Medicago truncatula</name>
    <name type="common">Barrel medic</name>
    <name type="synonym">Medicago tribuloides</name>
    <dbReference type="NCBI Taxonomy" id="3880"/>
    <lineage>
        <taxon>Eukaryota</taxon>
        <taxon>Viridiplantae</taxon>
        <taxon>Streptophyta</taxon>
        <taxon>Embryophyta</taxon>
        <taxon>Tracheophyta</taxon>
        <taxon>Spermatophyta</taxon>
        <taxon>Magnoliopsida</taxon>
        <taxon>eudicotyledons</taxon>
        <taxon>Gunneridae</taxon>
        <taxon>Pentapetalae</taxon>
        <taxon>rosids</taxon>
        <taxon>fabids</taxon>
        <taxon>Fabales</taxon>
        <taxon>Fabaceae</taxon>
        <taxon>Papilionoideae</taxon>
        <taxon>50 kb inversion clade</taxon>
        <taxon>NPAAA clade</taxon>
        <taxon>Hologalegina</taxon>
        <taxon>IRL clade</taxon>
        <taxon>Trifolieae</taxon>
        <taxon>Medicago</taxon>
    </lineage>
</organism>